<accession>D3B7K3</accession>
<gene>
    <name evidence="3" type="ORF">PPL_04441</name>
</gene>
<proteinExistence type="predicted"/>
<reference evidence="3 4" key="1">
    <citation type="journal article" date="2011" name="Genome Res.">
        <title>Phylogeny-wide analysis of social amoeba genomes highlights ancient origins for complex intercellular communication.</title>
        <authorList>
            <person name="Heidel A.J."/>
            <person name="Lawal H.M."/>
            <person name="Felder M."/>
            <person name="Schilde C."/>
            <person name="Helps N.R."/>
            <person name="Tunggal B."/>
            <person name="Rivero F."/>
            <person name="John U."/>
            <person name="Schleicher M."/>
            <person name="Eichinger L."/>
            <person name="Platzer M."/>
            <person name="Noegel A.A."/>
            <person name="Schaap P."/>
            <person name="Gloeckner G."/>
        </authorList>
    </citation>
    <scope>NUCLEOTIDE SEQUENCE [LARGE SCALE GENOMIC DNA]</scope>
    <source>
        <strain evidence="4">ATCC 26659 / Pp 5 / PN500</strain>
    </source>
</reference>
<evidence type="ECO:0000259" key="2">
    <source>
        <dbReference type="Pfam" id="PF24893"/>
    </source>
</evidence>
<name>D3B7K3_HETP5</name>
<keyword evidence="1" id="KW-0472">Membrane</keyword>
<dbReference type="EMBL" id="ADBJ01000018">
    <property type="protein sequence ID" value="EFA82746.1"/>
    <property type="molecule type" value="Genomic_DNA"/>
</dbReference>
<dbReference type="InterPro" id="IPR056645">
    <property type="entry name" value="DUF7743"/>
</dbReference>
<feature type="transmembrane region" description="Helical" evidence="1">
    <location>
        <begin position="70"/>
        <end position="87"/>
    </location>
</feature>
<evidence type="ECO:0000313" key="4">
    <source>
        <dbReference type="Proteomes" id="UP000001396"/>
    </source>
</evidence>
<feature type="domain" description="DUF7743" evidence="2">
    <location>
        <begin position="503"/>
        <end position="601"/>
    </location>
</feature>
<keyword evidence="1" id="KW-1133">Transmembrane helix</keyword>
<dbReference type="InParanoid" id="D3B7K3"/>
<organism evidence="3 4">
    <name type="scientific">Heterostelium pallidum (strain ATCC 26659 / Pp 5 / PN500)</name>
    <name type="common">Cellular slime mold</name>
    <name type="synonym">Polysphondylium pallidum</name>
    <dbReference type="NCBI Taxonomy" id="670386"/>
    <lineage>
        <taxon>Eukaryota</taxon>
        <taxon>Amoebozoa</taxon>
        <taxon>Evosea</taxon>
        <taxon>Eumycetozoa</taxon>
        <taxon>Dictyostelia</taxon>
        <taxon>Acytosteliales</taxon>
        <taxon>Acytosteliaceae</taxon>
        <taxon>Heterostelium</taxon>
    </lineage>
</organism>
<evidence type="ECO:0000313" key="3">
    <source>
        <dbReference type="EMBL" id="EFA82746.1"/>
    </source>
</evidence>
<sequence>MSSYTDYDDQDLLDDLYFPWVINDQVLVLVINGTAPQYPVPILIEHFGQVQGLIIDRSFFPMPLNMQSKYLSIYVLYFFYIIFFVKVHSLKVMSYEYISENPTYFDLQTGSCLSKMAFKIDPTGCTSPINITTQNGVSLSLDSMYSDIDYQYHYYTIGYYIGQSGLNLKINCTGGGDIILQNNDDLFYCLEVPNFSISRISPWKQTFDLGFQSYESVFEVPELNYTLKSLGCWITIGFNCTITPRFSKSKGYFSYILTLVPLPYQVNYNGAILIINVGTDVKFSQSLSNIFFSPNDGTIQVLKNVSYPNIYSPPFNSYLPSVPVWLSVDVLNPGPFYATKTQIKDTALYPVKGNKKSATLITAVLPSLGSVYFYFNAINSTSTINEPMTSMLFTDQFHNSGDVIPNGMYLNSGSLNFAMYYINRLIPNQMSTYVDWYETGEIPHKCYSKFNFPFGYSNGTALHSFTKSLHPIGNLTNYGTGAFYIDYNPIQYNLRIELLNIKVDSITLTPFGTYSFFIQIGLSEPISGIYKIQIGSCNLFEKDIIFGNLYSGIYEKVCQYDLVDGAAQNLVIEIYSRSMALLSFTPNRYIPTLGTFLPPYQFQFDIPLNEFTKVGFANNIVNVTNLTVLNFFFFNLTSNNTLNYKPILEIFNQDFNGNKKQFTGEWNSTLQLYVIPIAIPMNSFEGLVPYRLLTQPPIKNSEFYSKFGDSSQLILQSESKDRN</sequence>
<dbReference type="Pfam" id="PF24893">
    <property type="entry name" value="DUF7743"/>
    <property type="match status" value="1"/>
</dbReference>
<evidence type="ECO:0000256" key="1">
    <source>
        <dbReference type="SAM" id="Phobius"/>
    </source>
</evidence>
<protein>
    <recommendedName>
        <fullName evidence="2">DUF7743 domain-containing protein</fullName>
    </recommendedName>
</protein>
<dbReference type="RefSeq" id="XP_020434863.1">
    <property type="nucleotide sequence ID" value="XM_020575343.1"/>
</dbReference>
<dbReference type="AlphaFoldDB" id="D3B7K3"/>
<dbReference type="Proteomes" id="UP000001396">
    <property type="component" value="Unassembled WGS sequence"/>
</dbReference>
<keyword evidence="4" id="KW-1185">Reference proteome</keyword>
<dbReference type="GeneID" id="31359928"/>
<keyword evidence="1" id="KW-0812">Transmembrane</keyword>
<comment type="caution">
    <text evidence="3">The sequence shown here is derived from an EMBL/GenBank/DDBJ whole genome shotgun (WGS) entry which is preliminary data.</text>
</comment>